<accession>A0A1I3V1B4</accession>
<evidence type="ECO:0000313" key="2">
    <source>
        <dbReference type="Proteomes" id="UP000198670"/>
    </source>
</evidence>
<name>A0A1I3V1B4_9SPHI</name>
<dbReference type="EMBL" id="FOQO01000015">
    <property type="protein sequence ID" value="SFJ88930.1"/>
    <property type="molecule type" value="Genomic_DNA"/>
</dbReference>
<dbReference type="RefSeq" id="WP_090632139.1">
    <property type="nucleotide sequence ID" value="NZ_FOQO01000015.1"/>
</dbReference>
<keyword evidence="2" id="KW-1185">Reference proteome</keyword>
<organism evidence="1 2">
    <name type="scientific">Parapedobacter indicus</name>
    <dbReference type="NCBI Taxonomy" id="1477437"/>
    <lineage>
        <taxon>Bacteria</taxon>
        <taxon>Pseudomonadati</taxon>
        <taxon>Bacteroidota</taxon>
        <taxon>Sphingobacteriia</taxon>
        <taxon>Sphingobacteriales</taxon>
        <taxon>Sphingobacteriaceae</taxon>
        <taxon>Parapedobacter</taxon>
    </lineage>
</organism>
<dbReference type="AlphaFoldDB" id="A0A1I3V1B4"/>
<evidence type="ECO:0000313" key="1">
    <source>
        <dbReference type="EMBL" id="SFJ88930.1"/>
    </source>
</evidence>
<proteinExistence type="predicted"/>
<protein>
    <submittedName>
        <fullName evidence="1">Uncharacterized protein</fullName>
    </submittedName>
</protein>
<dbReference type="STRING" id="1477437.SAMN05444682_115143"/>
<reference evidence="1 2" key="1">
    <citation type="submission" date="2016-10" db="EMBL/GenBank/DDBJ databases">
        <authorList>
            <person name="de Groot N.N."/>
        </authorList>
    </citation>
    <scope>NUCLEOTIDE SEQUENCE [LARGE SCALE GENOMIC DNA]</scope>
    <source>
        <strain evidence="1 2">RK1</strain>
    </source>
</reference>
<gene>
    <name evidence="1" type="ORF">SAMN05444682_115143</name>
</gene>
<sequence>MATPTKNQKAETQAKDEFESGYKSKLMLGNKVKTDIYTTNPKTVFSIEGAVPDKVSIELLQAIDSVLAKHRL</sequence>
<dbReference type="Proteomes" id="UP000198670">
    <property type="component" value="Unassembled WGS sequence"/>
</dbReference>